<sequence length="156" mass="17800">MAVLLLLLVAFLFLVKCYIDRVPTASLGDYPAPGPWFCIKRFMYLMIIQYSPKKETSYGALKAKEDQLNVSSSKQLSTHDLETPQKLTDSPHAIDSVYFTAFTKVDKSFIITRIARRSENRCEVWLFMRLDGVGDFEHPKKQQSTTPTTPNCQQGK</sequence>
<dbReference type="PANTHER" id="PTHR34717:SF1">
    <property type="entry name" value="EG:BACR7A4.20 PROTEIN"/>
    <property type="match status" value="1"/>
</dbReference>
<name>A0AAV7AMN4_ENGPU</name>
<evidence type="ECO:0000313" key="4">
    <source>
        <dbReference type="Proteomes" id="UP000824782"/>
    </source>
</evidence>
<accession>A0AAV7AMN4</accession>
<evidence type="ECO:0000313" key="3">
    <source>
        <dbReference type="EMBL" id="KAG8562481.1"/>
    </source>
</evidence>
<feature type="signal peptide" evidence="2">
    <location>
        <begin position="1"/>
        <end position="17"/>
    </location>
</feature>
<gene>
    <name evidence="3" type="ORF">GDO81_015694</name>
</gene>
<feature type="chain" id="PRO_5043350070" evidence="2">
    <location>
        <begin position="18"/>
        <end position="156"/>
    </location>
</feature>
<dbReference type="Proteomes" id="UP000824782">
    <property type="component" value="Unassembled WGS sequence"/>
</dbReference>
<organism evidence="3 4">
    <name type="scientific">Engystomops pustulosus</name>
    <name type="common">Tungara frog</name>
    <name type="synonym">Physalaemus pustulosus</name>
    <dbReference type="NCBI Taxonomy" id="76066"/>
    <lineage>
        <taxon>Eukaryota</taxon>
        <taxon>Metazoa</taxon>
        <taxon>Chordata</taxon>
        <taxon>Craniata</taxon>
        <taxon>Vertebrata</taxon>
        <taxon>Euteleostomi</taxon>
        <taxon>Amphibia</taxon>
        <taxon>Batrachia</taxon>
        <taxon>Anura</taxon>
        <taxon>Neobatrachia</taxon>
        <taxon>Hyloidea</taxon>
        <taxon>Leptodactylidae</taxon>
        <taxon>Leiuperinae</taxon>
        <taxon>Engystomops</taxon>
    </lineage>
</organism>
<feature type="region of interest" description="Disordered" evidence="1">
    <location>
        <begin position="137"/>
        <end position="156"/>
    </location>
</feature>
<comment type="caution">
    <text evidence="3">The sequence shown here is derived from an EMBL/GenBank/DDBJ whole genome shotgun (WGS) entry which is preliminary data.</text>
</comment>
<protein>
    <submittedName>
        <fullName evidence="3">Uncharacterized protein</fullName>
    </submittedName>
</protein>
<evidence type="ECO:0000256" key="2">
    <source>
        <dbReference type="SAM" id="SignalP"/>
    </source>
</evidence>
<reference evidence="3" key="1">
    <citation type="thesis" date="2020" institute="ProQuest LLC" country="789 East Eisenhower Parkway, Ann Arbor, MI, USA">
        <title>Comparative Genomics and Chromosome Evolution.</title>
        <authorList>
            <person name="Mudd A.B."/>
        </authorList>
    </citation>
    <scope>NUCLEOTIDE SEQUENCE</scope>
    <source>
        <strain evidence="3">237g6f4</strain>
        <tissue evidence="3">Blood</tissue>
    </source>
</reference>
<evidence type="ECO:0000256" key="1">
    <source>
        <dbReference type="SAM" id="MobiDB-lite"/>
    </source>
</evidence>
<dbReference type="EMBL" id="WNYA01000007">
    <property type="protein sequence ID" value="KAG8562481.1"/>
    <property type="molecule type" value="Genomic_DNA"/>
</dbReference>
<dbReference type="PANTHER" id="PTHR34717">
    <property type="entry name" value="EG:BACR7A4.20 PROTEIN"/>
    <property type="match status" value="1"/>
</dbReference>
<dbReference type="AlphaFoldDB" id="A0AAV7AMN4"/>
<proteinExistence type="predicted"/>
<keyword evidence="2" id="KW-0732">Signal</keyword>
<keyword evidence="4" id="KW-1185">Reference proteome</keyword>